<comment type="caution">
    <text evidence="2">The sequence shown here is derived from an EMBL/GenBank/DDBJ whole genome shotgun (WGS) entry which is preliminary data.</text>
</comment>
<dbReference type="Proteomes" id="UP000813444">
    <property type="component" value="Unassembled WGS sequence"/>
</dbReference>
<name>A0A8K0SU96_9HYPO</name>
<evidence type="ECO:0000313" key="2">
    <source>
        <dbReference type="EMBL" id="KAH7320026.1"/>
    </source>
</evidence>
<feature type="region of interest" description="Disordered" evidence="1">
    <location>
        <begin position="37"/>
        <end position="85"/>
    </location>
</feature>
<reference evidence="2" key="1">
    <citation type="journal article" date="2021" name="Nat. Commun.">
        <title>Genetic determinants of endophytism in the Arabidopsis root mycobiome.</title>
        <authorList>
            <person name="Mesny F."/>
            <person name="Miyauchi S."/>
            <person name="Thiergart T."/>
            <person name="Pickel B."/>
            <person name="Atanasova L."/>
            <person name="Karlsson M."/>
            <person name="Huettel B."/>
            <person name="Barry K.W."/>
            <person name="Haridas S."/>
            <person name="Chen C."/>
            <person name="Bauer D."/>
            <person name="Andreopoulos W."/>
            <person name="Pangilinan J."/>
            <person name="LaButti K."/>
            <person name="Riley R."/>
            <person name="Lipzen A."/>
            <person name="Clum A."/>
            <person name="Drula E."/>
            <person name="Henrissat B."/>
            <person name="Kohler A."/>
            <person name="Grigoriev I.V."/>
            <person name="Martin F.M."/>
            <person name="Hacquard S."/>
        </authorList>
    </citation>
    <scope>NUCLEOTIDE SEQUENCE</scope>
    <source>
        <strain evidence="2">MPI-CAGE-CH-0235</strain>
    </source>
</reference>
<sequence length="171" mass="18782">MAMPFLVFVPGLTASEPFTRLFLIFDLADRAAASRMPLQPMQQPKGNARRHNPNEGSQFPAQWNDDILPKKPAKPLPPGTLQSDAPPLHIISVASRRPKSKSEVWLRLEQAMSCTARRGCCEAAFPIRPYPITANATKAAGKPRTDYCANHGRVLAQQVAKQPSDRTSGLL</sequence>
<keyword evidence="3" id="KW-1185">Reference proteome</keyword>
<dbReference type="EMBL" id="JAGPNK010000006">
    <property type="protein sequence ID" value="KAH7320026.1"/>
    <property type="molecule type" value="Genomic_DNA"/>
</dbReference>
<gene>
    <name evidence="2" type="ORF">B0I35DRAFT_408751</name>
</gene>
<dbReference type="AlphaFoldDB" id="A0A8K0SU96"/>
<evidence type="ECO:0000256" key="1">
    <source>
        <dbReference type="SAM" id="MobiDB-lite"/>
    </source>
</evidence>
<proteinExistence type="predicted"/>
<accession>A0A8K0SU96</accession>
<organism evidence="2 3">
    <name type="scientific">Stachybotrys elegans</name>
    <dbReference type="NCBI Taxonomy" id="80388"/>
    <lineage>
        <taxon>Eukaryota</taxon>
        <taxon>Fungi</taxon>
        <taxon>Dikarya</taxon>
        <taxon>Ascomycota</taxon>
        <taxon>Pezizomycotina</taxon>
        <taxon>Sordariomycetes</taxon>
        <taxon>Hypocreomycetidae</taxon>
        <taxon>Hypocreales</taxon>
        <taxon>Stachybotryaceae</taxon>
        <taxon>Stachybotrys</taxon>
    </lineage>
</organism>
<evidence type="ECO:0000313" key="3">
    <source>
        <dbReference type="Proteomes" id="UP000813444"/>
    </source>
</evidence>
<protein>
    <submittedName>
        <fullName evidence="2">Uncharacterized protein</fullName>
    </submittedName>
</protein>